<feature type="compositionally biased region" description="Basic and acidic residues" evidence="1">
    <location>
        <begin position="155"/>
        <end position="174"/>
    </location>
</feature>
<organism evidence="2 3">
    <name type="scientific">Thermostaphylospora chromogena</name>
    <dbReference type="NCBI Taxonomy" id="35622"/>
    <lineage>
        <taxon>Bacteria</taxon>
        <taxon>Bacillati</taxon>
        <taxon>Actinomycetota</taxon>
        <taxon>Actinomycetes</taxon>
        <taxon>Streptosporangiales</taxon>
        <taxon>Thermomonosporaceae</taxon>
        <taxon>Thermostaphylospora</taxon>
    </lineage>
</organism>
<feature type="compositionally biased region" description="Basic and acidic residues" evidence="1">
    <location>
        <begin position="379"/>
        <end position="392"/>
    </location>
</feature>
<feature type="region of interest" description="Disordered" evidence="1">
    <location>
        <begin position="1"/>
        <end position="317"/>
    </location>
</feature>
<evidence type="ECO:0000256" key="1">
    <source>
        <dbReference type="SAM" id="MobiDB-lite"/>
    </source>
</evidence>
<feature type="compositionally biased region" description="Basic and acidic residues" evidence="1">
    <location>
        <begin position="56"/>
        <end position="66"/>
    </location>
</feature>
<accession>A0A1H1I366</accession>
<dbReference type="AlphaFoldDB" id="A0A1H1I366"/>
<dbReference type="STRING" id="35622.SAMN04489764_5133"/>
<reference evidence="2 3" key="1">
    <citation type="submission" date="2016-10" db="EMBL/GenBank/DDBJ databases">
        <authorList>
            <person name="de Groot N.N."/>
        </authorList>
    </citation>
    <scope>NUCLEOTIDE SEQUENCE [LARGE SCALE GENOMIC DNA]</scope>
    <source>
        <strain evidence="2 3">DSM 43794</strain>
    </source>
</reference>
<feature type="region of interest" description="Disordered" evidence="1">
    <location>
        <begin position="374"/>
        <end position="393"/>
    </location>
</feature>
<dbReference type="Proteomes" id="UP000217103">
    <property type="component" value="Unassembled WGS sequence"/>
</dbReference>
<dbReference type="RefSeq" id="WP_093262651.1">
    <property type="nucleotide sequence ID" value="NZ_FNKK01000002.1"/>
</dbReference>
<name>A0A1H1I366_9ACTN</name>
<dbReference type="EMBL" id="FNKK01000002">
    <property type="protein sequence ID" value="SDR32133.1"/>
    <property type="molecule type" value="Genomic_DNA"/>
</dbReference>
<evidence type="ECO:0000313" key="2">
    <source>
        <dbReference type="EMBL" id="SDR32133.1"/>
    </source>
</evidence>
<feature type="compositionally biased region" description="Pro residues" evidence="1">
    <location>
        <begin position="102"/>
        <end position="111"/>
    </location>
</feature>
<feature type="compositionally biased region" description="Basic and acidic residues" evidence="1">
    <location>
        <begin position="278"/>
        <end position="295"/>
    </location>
</feature>
<feature type="compositionally biased region" description="Pro residues" evidence="1">
    <location>
        <begin position="221"/>
        <end position="239"/>
    </location>
</feature>
<evidence type="ECO:0000313" key="3">
    <source>
        <dbReference type="Proteomes" id="UP000217103"/>
    </source>
</evidence>
<gene>
    <name evidence="2" type="ORF">SAMN04489764_5133</name>
</gene>
<feature type="compositionally biased region" description="Pro residues" evidence="1">
    <location>
        <begin position="246"/>
        <end position="275"/>
    </location>
</feature>
<dbReference type="OrthoDB" id="3497239at2"/>
<feature type="compositionally biased region" description="Pro residues" evidence="1">
    <location>
        <begin position="81"/>
        <end position="93"/>
    </location>
</feature>
<proteinExistence type="predicted"/>
<sequence>MAPEHSSQPHLPPAWPEMPREEPDRSQGAWDAPPGRAGAAREEPSGWPETPSGGAEPRDRLPRDEAPPPWPGTAGGAAGPHSPPSRPQEPAPWPARNDTPPDGAPPAWPQPPREEPAQAWPSARNDAAPPPWDAGDHAARSAHSPDPYPAPSSEPRIDDAAQARQADSRADRPAGEASSWEDEALHTVRSIPVPPPSATSDVNYERTVALPIGKPSRPSDEPPAPPGAERPRSPHPAPPEQTSGPGNPPRPGRPPGPRQGPPPEHPARRPGPPGRPEGAGEPRRPNSDLGRDPADPNRPFVTAGQISGPKTPPPERQQQLWNTVFGENYQQIDDEELEQSGRPVWLYALAGSAALALLAALLWAFLAGPFAGDGEETDPADRPATEKADAKPRQQAIGRLPKYKGEASPVTGTLTVEDAGVTLPRFGAPWRLDQRPTVAAKYGYGVRQYARAGTDPATGKAQYAQVLAGTLPKELADKYTSPDDLTPVINAVAYQARTKFFPEGNKIRKTAQQPLSVGELPGRLVAYEVTAGESKTTVVVAALSTGADYPAIVYMSVPDSGRKLLPDVNTLVNRLRLSTTS</sequence>
<keyword evidence="3" id="KW-1185">Reference proteome</keyword>
<protein>
    <submittedName>
        <fullName evidence="2">Uncharacterized protein</fullName>
    </submittedName>
</protein>